<gene>
    <name evidence="1" type="ORF">SAMN04488081_0914</name>
</gene>
<evidence type="ECO:0000313" key="2">
    <source>
        <dbReference type="Proteomes" id="UP000198647"/>
    </source>
</evidence>
<organism evidence="1 2">
    <name type="scientific">Salimicrobium album</name>
    <dbReference type="NCBI Taxonomy" id="50717"/>
    <lineage>
        <taxon>Bacteria</taxon>
        <taxon>Bacillati</taxon>
        <taxon>Bacillota</taxon>
        <taxon>Bacilli</taxon>
        <taxon>Bacillales</taxon>
        <taxon>Bacillaceae</taxon>
        <taxon>Salimicrobium</taxon>
    </lineage>
</organism>
<keyword evidence="2" id="KW-1185">Reference proteome</keyword>
<name>A0A1H3DCE0_9BACI</name>
<evidence type="ECO:0000313" key="1">
    <source>
        <dbReference type="EMBL" id="SDX64172.1"/>
    </source>
</evidence>
<sequence length="83" mass="9493">MQCIRCQQHPSQIEEYKEAAYDMEMSPESYVRMDEGTYHSRTDFFCCTSCYVALGAPVLPDLIGMYEHAMGKDGTIIPFPTQK</sequence>
<accession>A0A1H3DCE0</accession>
<dbReference type="Proteomes" id="UP000198647">
    <property type="component" value="Unassembled WGS sequence"/>
</dbReference>
<dbReference type="EMBL" id="FNOS01000002">
    <property type="protein sequence ID" value="SDX64172.1"/>
    <property type="molecule type" value="Genomic_DNA"/>
</dbReference>
<dbReference type="RefSeq" id="WP_093105936.1">
    <property type="nucleotide sequence ID" value="NZ_FNOS01000002.1"/>
</dbReference>
<protein>
    <recommendedName>
        <fullName evidence="3">CENP-V/GFA domain-containing protein</fullName>
    </recommendedName>
</protein>
<reference evidence="1 2" key="1">
    <citation type="submission" date="2016-10" db="EMBL/GenBank/DDBJ databases">
        <authorList>
            <person name="Varghese N."/>
            <person name="Submissions S."/>
        </authorList>
    </citation>
    <scope>NUCLEOTIDE SEQUENCE [LARGE SCALE GENOMIC DNA]</scope>
    <source>
        <strain evidence="1 2">DSM 20748</strain>
    </source>
</reference>
<comment type="caution">
    <text evidence="1">The sequence shown here is derived from an EMBL/GenBank/DDBJ whole genome shotgun (WGS) entry which is preliminary data.</text>
</comment>
<evidence type="ECO:0008006" key="3">
    <source>
        <dbReference type="Google" id="ProtNLM"/>
    </source>
</evidence>
<proteinExistence type="predicted"/>